<evidence type="ECO:0000256" key="2">
    <source>
        <dbReference type="ARBA" id="ARBA00023125"/>
    </source>
</evidence>
<dbReference type="GO" id="GO:0003700">
    <property type="term" value="F:DNA-binding transcription factor activity"/>
    <property type="evidence" value="ECO:0007669"/>
    <property type="project" value="InterPro"/>
</dbReference>
<dbReference type="OrthoDB" id="8680240at2"/>
<dbReference type="AlphaFoldDB" id="A0A135NY17"/>
<keyword evidence="1" id="KW-0805">Transcription regulation</keyword>
<dbReference type="PROSITE" id="PS50949">
    <property type="entry name" value="HTH_GNTR"/>
    <property type="match status" value="1"/>
</dbReference>
<comment type="caution">
    <text evidence="5">The sequence shown here is derived from an EMBL/GenBank/DDBJ whole genome shotgun (WGS) entry which is preliminary data.</text>
</comment>
<dbReference type="InterPro" id="IPR011711">
    <property type="entry name" value="GntR_C"/>
</dbReference>
<dbReference type="Pfam" id="PF07729">
    <property type="entry name" value="FCD"/>
    <property type="match status" value="1"/>
</dbReference>
<organism evidence="5 6">
    <name type="scientific">Agrobacterium bohemicum</name>
    <dbReference type="NCBI Taxonomy" id="2052828"/>
    <lineage>
        <taxon>Bacteria</taxon>
        <taxon>Pseudomonadati</taxon>
        <taxon>Pseudomonadota</taxon>
        <taxon>Alphaproteobacteria</taxon>
        <taxon>Hyphomicrobiales</taxon>
        <taxon>Rhizobiaceae</taxon>
        <taxon>Rhizobium/Agrobacterium group</taxon>
        <taxon>Agrobacterium</taxon>
    </lineage>
</organism>
<dbReference type="GO" id="GO:0003677">
    <property type="term" value="F:DNA binding"/>
    <property type="evidence" value="ECO:0007669"/>
    <property type="project" value="UniProtKB-KW"/>
</dbReference>
<keyword evidence="2" id="KW-0238">DNA-binding</keyword>
<dbReference type="SMART" id="SM00345">
    <property type="entry name" value="HTH_GNTR"/>
    <property type="match status" value="1"/>
</dbReference>
<sequence>MPQKSEPGAQDPVESQAESAHRKLEELIVTLELPPGSKWSEESLGELILIGRTPVREAVKRLQSDSLLRIIPKHGVMVAEIDLQQQLLVIELRRELELFITRRATRRASYEERVALKEMAEAMETAGISDVHSYLRHLFDVNRTVARLAGNPFAEKAISPLLALSRRFYFKFYPELRNLEVVGRLHAARARAIAEEKEDEALAIATSLMNVVEEFTHKLFYKSVGVLKR</sequence>
<evidence type="ECO:0000259" key="4">
    <source>
        <dbReference type="PROSITE" id="PS50949"/>
    </source>
</evidence>
<dbReference type="RefSeq" id="WP_067650018.1">
    <property type="nucleotide sequence ID" value="NZ_KQ961030.1"/>
</dbReference>
<dbReference type="PANTHER" id="PTHR43537:SF45">
    <property type="entry name" value="GNTR FAMILY REGULATORY PROTEIN"/>
    <property type="match status" value="1"/>
</dbReference>
<protein>
    <recommendedName>
        <fullName evidence="4">HTH gntR-type domain-containing protein</fullName>
    </recommendedName>
</protein>
<dbReference type="InterPro" id="IPR036390">
    <property type="entry name" value="WH_DNA-bd_sf"/>
</dbReference>
<gene>
    <name evidence="5" type="ORF">ATO67_13755</name>
</gene>
<dbReference type="InterPro" id="IPR008920">
    <property type="entry name" value="TF_FadR/GntR_C"/>
</dbReference>
<dbReference type="SUPFAM" id="SSF46785">
    <property type="entry name" value="Winged helix' DNA-binding domain"/>
    <property type="match status" value="1"/>
</dbReference>
<feature type="domain" description="HTH gntR-type" evidence="4">
    <location>
        <begin position="14"/>
        <end position="81"/>
    </location>
</feature>
<evidence type="ECO:0000313" key="5">
    <source>
        <dbReference type="EMBL" id="KXG84073.1"/>
    </source>
</evidence>
<dbReference type="InterPro" id="IPR036388">
    <property type="entry name" value="WH-like_DNA-bd_sf"/>
</dbReference>
<dbReference type="STRING" id="2052828.ATO67_13755"/>
<dbReference type="EMBL" id="LNUW01000038">
    <property type="protein sequence ID" value="KXG84073.1"/>
    <property type="molecule type" value="Genomic_DNA"/>
</dbReference>
<accession>A0A135NY17</accession>
<evidence type="ECO:0000313" key="6">
    <source>
        <dbReference type="Proteomes" id="UP000070498"/>
    </source>
</evidence>
<dbReference type="Proteomes" id="UP000070498">
    <property type="component" value="Unassembled WGS sequence"/>
</dbReference>
<dbReference type="Pfam" id="PF00392">
    <property type="entry name" value="GntR"/>
    <property type="match status" value="1"/>
</dbReference>
<dbReference type="SUPFAM" id="SSF48008">
    <property type="entry name" value="GntR ligand-binding domain-like"/>
    <property type="match status" value="1"/>
</dbReference>
<evidence type="ECO:0000256" key="3">
    <source>
        <dbReference type="ARBA" id="ARBA00023163"/>
    </source>
</evidence>
<proteinExistence type="predicted"/>
<keyword evidence="3" id="KW-0804">Transcription</keyword>
<dbReference type="Gene3D" id="1.10.10.10">
    <property type="entry name" value="Winged helix-like DNA-binding domain superfamily/Winged helix DNA-binding domain"/>
    <property type="match status" value="1"/>
</dbReference>
<evidence type="ECO:0000256" key="1">
    <source>
        <dbReference type="ARBA" id="ARBA00023015"/>
    </source>
</evidence>
<dbReference type="Gene3D" id="1.20.120.530">
    <property type="entry name" value="GntR ligand-binding domain-like"/>
    <property type="match status" value="1"/>
</dbReference>
<dbReference type="InterPro" id="IPR000524">
    <property type="entry name" value="Tscrpt_reg_HTH_GntR"/>
</dbReference>
<keyword evidence="6" id="KW-1185">Reference proteome</keyword>
<name>A0A135NY17_9HYPH</name>
<dbReference type="PANTHER" id="PTHR43537">
    <property type="entry name" value="TRANSCRIPTIONAL REGULATOR, GNTR FAMILY"/>
    <property type="match status" value="1"/>
</dbReference>
<reference evidence="5 6" key="1">
    <citation type="submission" date="2015-11" db="EMBL/GenBank/DDBJ databases">
        <title>Draft genome sequence of Agrobacterium sp. R89-1.</title>
        <authorList>
            <person name="Zahradnik J."/>
            <person name="Kyslikova E."/>
            <person name="Palyzova A."/>
            <person name="Kyslik P."/>
        </authorList>
    </citation>
    <scope>NUCLEOTIDE SEQUENCE [LARGE SCALE GENOMIC DNA]</scope>
    <source>
        <strain evidence="5 6">R89-1</strain>
    </source>
</reference>